<feature type="region of interest" description="Disordered" evidence="22">
    <location>
        <begin position="92"/>
        <end position="337"/>
    </location>
</feature>
<keyword evidence="13" id="KW-0051">Antiviral defense</keyword>
<evidence type="ECO:0000256" key="23">
    <source>
        <dbReference type="SAM" id="Phobius"/>
    </source>
</evidence>
<evidence type="ECO:0000256" key="12">
    <source>
        <dbReference type="ARBA" id="ARBA00022989"/>
    </source>
</evidence>
<evidence type="ECO:0000256" key="15">
    <source>
        <dbReference type="ARBA" id="ARBA00023136"/>
    </source>
</evidence>
<keyword evidence="15 23" id="KW-0472">Membrane</keyword>
<feature type="compositionally biased region" description="Low complexity" evidence="22">
    <location>
        <begin position="149"/>
        <end position="160"/>
    </location>
</feature>
<evidence type="ECO:0000256" key="2">
    <source>
        <dbReference type="ARBA" id="ARBA00004572"/>
    </source>
</evidence>
<dbReference type="GO" id="GO:0051607">
    <property type="term" value="P:defense response to virus"/>
    <property type="evidence" value="ECO:0007669"/>
    <property type="project" value="UniProtKB-KW"/>
</dbReference>
<feature type="compositionally biased region" description="Pro residues" evidence="22">
    <location>
        <begin position="124"/>
        <end position="140"/>
    </location>
</feature>
<dbReference type="GO" id="GO:0032755">
    <property type="term" value="P:positive regulation of interleukin-6 production"/>
    <property type="evidence" value="ECO:0007669"/>
    <property type="project" value="UniProtKB-ARBA"/>
</dbReference>
<feature type="compositionally biased region" description="Pro residues" evidence="22">
    <location>
        <begin position="161"/>
        <end position="177"/>
    </location>
</feature>
<evidence type="ECO:0000256" key="17">
    <source>
        <dbReference type="ARBA" id="ARBA00023140"/>
    </source>
</evidence>
<keyword evidence="3" id="KW-0488">Methylation</keyword>
<dbReference type="OrthoDB" id="9909785at2759"/>
<feature type="compositionally biased region" description="Pro residues" evidence="22">
    <location>
        <begin position="255"/>
        <end position="275"/>
    </location>
</feature>
<dbReference type="GeneID" id="105899607"/>
<evidence type="ECO:0000313" key="26">
    <source>
        <dbReference type="RefSeq" id="XP_012682261.2"/>
    </source>
</evidence>
<dbReference type="InterPro" id="IPR042144">
    <property type="entry name" value="CARD_IPS1"/>
</dbReference>
<feature type="region of interest" description="Disordered" evidence="22">
    <location>
        <begin position="570"/>
        <end position="612"/>
    </location>
</feature>
<keyword evidence="25" id="KW-1185">Reference proteome</keyword>
<proteinExistence type="predicted"/>
<accession>A0A6P3VVP3</accession>
<feature type="domain" description="Caspase recruitment" evidence="24">
    <location>
        <begin position="6"/>
        <end position="93"/>
    </location>
</feature>
<dbReference type="Proteomes" id="UP000515152">
    <property type="component" value="Chromosome 14"/>
</dbReference>
<dbReference type="InterPro" id="IPR031964">
    <property type="entry name" value="CARD_dom"/>
</dbReference>
<dbReference type="RefSeq" id="XP_012682261.2">
    <property type="nucleotide sequence ID" value="XM_012826807.3"/>
</dbReference>
<dbReference type="KEGG" id="char:105899607"/>
<keyword evidence="12 23" id="KW-1133">Transmembrane helix</keyword>
<evidence type="ECO:0000256" key="3">
    <source>
        <dbReference type="ARBA" id="ARBA00022481"/>
    </source>
</evidence>
<organism evidence="25 26">
    <name type="scientific">Clupea harengus</name>
    <name type="common">Atlantic herring</name>
    <dbReference type="NCBI Taxonomy" id="7950"/>
    <lineage>
        <taxon>Eukaryota</taxon>
        <taxon>Metazoa</taxon>
        <taxon>Chordata</taxon>
        <taxon>Craniata</taxon>
        <taxon>Vertebrata</taxon>
        <taxon>Euteleostomi</taxon>
        <taxon>Actinopterygii</taxon>
        <taxon>Neopterygii</taxon>
        <taxon>Teleostei</taxon>
        <taxon>Clupei</taxon>
        <taxon>Clupeiformes</taxon>
        <taxon>Clupeoidei</taxon>
        <taxon>Clupeidae</taxon>
        <taxon>Clupea</taxon>
    </lineage>
</organism>
<dbReference type="Pfam" id="PF16739">
    <property type="entry name" value="CARD_2"/>
    <property type="match status" value="1"/>
</dbReference>
<evidence type="ECO:0000256" key="11">
    <source>
        <dbReference type="ARBA" id="ARBA00022859"/>
    </source>
</evidence>
<dbReference type="GO" id="GO:0005777">
    <property type="term" value="C:peroxisome"/>
    <property type="evidence" value="ECO:0007669"/>
    <property type="project" value="UniProtKB-SubCell"/>
</dbReference>
<keyword evidence="16" id="KW-0564">Palmitate</keyword>
<evidence type="ECO:0000256" key="21">
    <source>
        <dbReference type="ARBA" id="ARBA00083233"/>
    </source>
</evidence>
<dbReference type="CDD" id="cd08811">
    <property type="entry name" value="CARD_IPS1"/>
    <property type="match status" value="1"/>
</dbReference>
<dbReference type="GO" id="GO:0002230">
    <property type="term" value="P:positive regulation of defense response to virus by host"/>
    <property type="evidence" value="ECO:0007669"/>
    <property type="project" value="UniProtKB-ARBA"/>
</dbReference>
<dbReference type="GO" id="GO:1900227">
    <property type="term" value="P:positive regulation of NLRP3 inflammasome complex assembly"/>
    <property type="evidence" value="ECO:0007669"/>
    <property type="project" value="UniProtKB-ARBA"/>
</dbReference>
<keyword evidence="8 23" id="KW-0812">Transmembrane</keyword>
<evidence type="ECO:0000256" key="22">
    <source>
        <dbReference type="SAM" id="MobiDB-lite"/>
    </source>
</evidence>
<keyword evidence="17" id="KW-0576">Peroxisome</keyword>
<evidence type="ECO:0000256" key="16">
    <source>
        <dbReference type="ARBA" id="ARBA00023139"/>
    </source>
</evidence>
<keyword evidence="6" id="KW-0945">Host-virus interaction</keyword>
<dbReference type="FunFam" id="1.10.533.10:FF:000063">
    <property type="entry name" value="Mitochondrial antiviral-signaling protein"/>
    <property type="match status" value="1"/>
</dbReference>
<keyword evidence="10" id="KW-0832">Ubl conjugation</keyword>
<dbReference type="GO" id="GO:0045087">
    <property type="term" value="P:innate immune response"/>
    <property type="evidence" value="ECO:0007669"/>
    <property type="project" value="UniProtKB-KW"/>
</dbReference>
<dbReference type="GO" id="GO:0005741">
    <property type="term" value="C:mitochondrial outer membrane"/>
    <property type="evidence" value="ECO:0007669"/>
    <property type="project" value="UniProtKB-SubCell"/>
</dbReference>
<feature type="compositionally biased region" description="Low complexity" evidence="22">
    <location>
        <begin position="245"/>
        <end position="254"/>
    </location>
</feature>
<feature type="compositionally biased region" description="Polar residues" evidence="22">
    <location>
        <begin position="301"/>
        <end position="315"/>
    </location>
</feature>
<evidence type="ECO:0000256" key="9">
    <source>
        <dbReference type="ARBA" id="ARBA00022787"/>
    </source>
</evidence>
<evidence type="ECO:0000256" key="10">
    <source>
        <dbReference type="ARBA" id="ARBA00022843"/>
    </source>
</evidence>
<evidence type="ECO:0000256" key="6">
    <source>
        <dbReference type="ARBA" id="ARBA00022581"/>
    </source>
</evidence>
<evidence type="ECO:0000256" key="14">
    <source>
        <dbReference type="ARBA" id="ARBA00023128"/>
    </source>
</evidence>
<keyword evidence="5" id="KW-0597">Phosphoprotein</keyword>
<dbReference type="Gene3D" id="1.10.533.10">
    <property type="entry name" value="Death Domain, Fas"/>
    <property type="match status" value="1"/>
</dbReference>
<feature type="compositionally biased region" description="Low complexity" evidence="22">
    <location>
        <begin position="409"/>
        <end position="424"/>
    </location>
</feature>
<keyword evidence="4" id="KW-1017">Isopeptide bond</keyword>
<evidence type="ECO:0000256" key="1">
    <source>
        <dbReference type="ARBA" id="ARBA00004275"/>
    </source>
</evidence>
<sequence length="648" mass="69650">MPYASDKLYKVYVRKNMARFATLVKVREILPHLCCLTQTDREEVEAKREMTGNYNAMQMLLDNLKRRENWPEEFIRALEECEHADLAQEMKEEYEKLKPSSNKMPQAAVMSDDTPGSVIQAHVHPPPPAVNVPDQPPAPASSPNVADGSASAPLPSSPAKASPPPSKTTEPPSPPKVAPEALVTPDIARQPAPPPNMAAEAESVPSTAAPPENIPKAVAKAEILQAADVSVTPQPDIPDGPTHSVPPAEVSESSSPPPDPQPPTQKPTPEPPEPSKAPIQESSAPSCKMNPLLQEPEETSDPTMYQVSIQQQPTAPSEDAEIQLPPPETQNITLPLPTPISSPVVAMIHQPPPSLVDSDLEEEFFSKPGVLHSVAEGSSLSQEIAAETQPPEPCSLTTDDLEISRAAGDSASEVNSSSSVSSRANADECPEPVLQPDSVPSLTEANHTQEPVTVKENGSPSHQPNGLLDDLAPSPRHTPTEDHYESVCSSSLSSQEQSTLVHVVHVSQEPSIQNQDGQEQSTMEIVVSSEDTSMVNHSDSQSEASLSEQQPTTNHHSVSLSILGHEVHLSPEKEEASGTEDTSNTKTEVIFGRRENEAQGQEEGERNEEEQREMPWAALLPAIQNVPLIPAAAAVGVCALFFAWKLRN</sequence>
<dbReference type="AlphaFoldDB" id="A0A6P3VVP3"/>
<dbReference type="GO" id="GO:0032727">
    <property type="term" value="P:positive regulation of interferon-alpha production"/>
    <property type="evidence" value="ECO:0007669"/>
    <property type="project" value="UniProtKB-ARBA"/>
</dbReference>
<keyword evidence="7" id="KW-0399">Innate immunity</keyword>
<dbReference type="GO" id="GO:0070585">
    <property type="term" value="P:protein localization to mitochondrion"/>
    <property type="evidence" value="ECO:0007669"/>
    <property type="project" value="UniProtKB-ARBA"/>
</dbReference>
<gene>
    <name evidence="26" type="primary">mavs</name>
</gene>
<dbReference type="GO" id="GO:1900063">
    <property type="term" value="P:regulation of peroxisome organization"/>
    <property type="evidence" value="ECO:0007669"/>
    <property type="project" value="UniProtKB-ARBA"/>
</dbReference>
<feature type="compositionally biased region" description="Polar residues" evidence="22">
    <location>
        <begin position="438"/>
        <end position="464"/>
    </location>
</feature>
<evidence type="ECO:0000256" key="5">
    <source>
        <dbReference type="ARBA" id="ARBA00022553"/>
    </source>
</evidence>
<evidence type="ECO:0000256" key="19">
    <source>
        <dbReference type="ARBA" id="ARBA00071084"/>
    </source>
</evidence>
<dbReference type="GO" id="GO:0032728">
    <property type="term" value="P:positive regulation of interferon-beta production"/>
    <property type="evidence" value="ECO:0007669"/>
    <property type="project" value="UniProtKB-ARBA"/>
</dbReference>
<evidence type="ECO:0000256" key="13">
    <source>
        <dbReference type="ARBA" id="ARBA00023118"/>
    </source>
</evidence>
<dbReference type="InterPro" id="IPR011029">
    <property type="entry name" value="DEATH-like_dom_sf"/>
</dbReference>
<evidence type="ECO:0000259" key="24">
    <source>
        <dbReference type="Pfam" id="PF16739"/>
    </source>
</evidence>
<evidence type="ECO:0000256" key="4">
    <source>
        <dbReference type="ARBA" id="ARBA00022499"/>
    </source>
</evidence>
<feature type="compositionally biased region" description="Acidic residues" evidence="22">
    <location>
        <begin position="600"/>
        <end position="611"/>
    </location>
</feature>
<feature type="transmembrane region" description="Helical" evidence="23">
    <location>
        <begin position="628"/>
        <end position="646"/>
    </location>
</feature>
<feature type="region of interest" description="Disordered" evidence="22">
    <location>
        <begin position="376"/>
        <end position="501"/>
    </location>
</feature>
<reference evidence="26" key="1">
    <citation type="submission" date="2025-08" db="UniProtKB">
        <authorList>
            <consortium name="RefSeq"/>
        </authorList>
    </citation>
    <scope>IDENTIFICATION</scope>
</reference>
<keyword evidence="18" id="KW-0449">Lipoprotein</keyword>
<evidence type="ECO:0000256" key="7">
    <source>
        <dbReference type="ARBA" id="ARBA00022588"/>
    </source>
</evidence>
<feature type="region of interest" description="Disordered" evidence="22">
    <location>
        <begin position="530"/>
        <end position="557"/>
    </location>
</feature>
<feature type="compositionally biased region" description="Low complexity" evidence="22">
    <location>
        <begin position="486"/>
        <end position="501"/>
    </location>
</feature>
<keyword evidence="14" id="KW-0496">Mitochondrion</keyword>
<comment type="subcellular location">
    <subcellularLocation>
        <location evidence="2">Mitochondrion outer membrane</location>
        <topology evidence="2">Single-pass membrane protein</topology>
    </subcellularLocation>
    <subcellularLocation>
        <location evidence="1">Peroxisome</location>
    </subcellularLocation>
</comment>
<dbReference type="GO" id="GO:0035591">
    <property type="term" value="F:signaling adaptor activity"/>
    <property type="evidence" value="ECO:0007669"/>
    <property type="project" value="UniProtKB-ARBA"/>
</dbReference>
<keyword evidence="11" id="KW-0391">Immunity</keyword>
<protein>
    <recommendedName>
        <fullName evidence="19">Mitochondrial antiviral-signaling protein</fullName>
    </recommendedName>
    <alternativeName>
        <fullName evidence="20">Interferon beta promoter stimulator protein 1</fullName>
    </alternativeName>
    <alternativeName>
        <fullName evidence="21">Virus-induced-signaling adapter</fullName>
    </alternativeName>
</protein>
<name>A0A6P3VVP3_CLUHA</name>
<evidence type="ECO:0000256" key="20">
    <source>
        <dbReference type="ARBA" id="ARBA00082620"/>
    </source>
</evidence>
<evidence type="ECO:0000256" key="18">
    <source>
        <dbReference type="ARBA" id="ARBA00023288"/>
    </source>
</evidence>
<dbReference type="CTD" id="57506"/>
<keyword evidence="9" id="KW-1000">Mitochondrion outer membrane</keyword>
<evidence type="ECO:0000256" key="8">
    <source>
        <dbReference type="ARBA" id="ARBA00022692"/>
    </source>
</evidence>
<dbReference type="GO" id="GO:0045071">
    <property type="term" value="P:negative regulation of viral genome replication"/>
    <property type="evidence" value="ECO:0007669"/>
    <property type="project" value="UniProtKB-ARBA"/>
</dbReference>
<evidence type="ECO:0000313" key="25">
    <source>
        <dbReference type="Proteomes" id="UP000515152"/>
    </source>
</evidence>
<dbReference type="PRINTS" id="PR01217">
    <property type="entry name" value="PRICHEXTENSN"/>
</dbReference>
<dbReference type="GO" id="GO:0002753">
    <property type="term" value="P:cytoplasmic pattern recognition receptor signaling pathway"/>
    <property type="evidence" value="ECO:0007669"/>
    <property type="project" value="UniProtKB-ARBA"/>
</dbReference>